<sequence>MDYLIEKLSDLDKINVDNIDNLAHNYIINFENYITQAREEKKSVKESFLIDEIIRFDSAINILKYANNLGDLEITANKLLDNYNSTYNSLESKYNKYGSDIFTPITKRWRVLNKRNTTFLNYGFNQDKDIFSDTKKANKLNLYFRDKKSVETFYQFEEKLIVKGFLDEERNNWKGSTASLYRFVHYCSINKLFKERYFGDYFIDVFKAFRGIYNKHDAKDYDKINKRDKIVAANSDEFDFLNP</sequence>
<keyword evidence="2" id="KW-1185">Reference proteome</keyword>
<accession>A0ABS0ELG1</accession>
<dbReference type="Proteomes" id="UP000611215">
    <property type="component" value="Unassembled WGS sequence"/>
</dbReference>
<gene>
    <name evidence="1" type="ORF">ITJ86_15460</name>
</gene>
<evidence type="ECO:0000313" key="2">
    <source>
        <dbReference type="Proteomes" id="UP000611215"/>
    </source>
</evidence>
<comment type="caution">
    <text evidence="1">The sequence shown here is derived from an EMBL/GenBank/DDBJ whole genome shotgun (WGS) entry which is preliminary data.</text>
</comment>
<evidence type="ECO:0000313" key="1">
    <source>
        <dbReference type="EMBL" id="MBF8151304.1"/>
    </source>
</evidence>
<protein>
    <submittedName>
        <fullName evidence="1">Uncharacterized protein</fullName>
    </submittedName>
</protein>
<dbReference type="EMBL" id="JADOET010000018">
    <property type="protein sequence ID" value="MBF8151304.1"/>
    <property type="molecule type" value="Genomic_DNA"/>
</dbReference>
<proteinExistence type="predicted"/>
<dbReference type="RefSeq" id="WP_195872560.1">
    <property type="nucleotide sequence ID" value="NZ_JADOET010000018.1"/>
</dbReference>
<organism evidence="1 2">
    <name type="scientific">Winogradskyella marina</name>
    <dbReference type="NCBI Taxonomy" id="2785530"/>
    <lineage>
        <taxon>Bacteria</taxon>
        <taxon>Pseudomonadati</taxon>
        <taxon>Bacteroidota</taxon>
        <taxon>Flavobacteriia</taxon>
        <taxon>Flavobacteriales</taxon>
        <taxon>Flavobacteriaceae</taxon>
        <taxon>Winogradskyella</taxon>
    </lineage>
</organism>
<name>A0ABS0ELG1_9FLAO</name>
<reference evidence="1 2" key="1">
    <citation type="submission" date="2020-11" db="EMBL/GenBank/DDBJ databases">
        <title>Winogradskyella marina sp. nov., isolated from marine sediment.</title>
        <authorList>
            <person name="Bo J."/>
            <person name="Wang S."/>
            <person name="Song X."/>
            <person name="Du Z."/>
        </authorList>
    </citation>
    <scope>NUCLEOTIDE SEQUENCE [LARGE SCALE GENOMIC DNA]</scope>
    <source>
        <strain evidence="1 2">F6397</strain>
    </source>
</reference>